<dbReference type="InterPro" id="IPR058625">
    <property type="entry name" value="MdtA-like_BSH"/>
</dbReference>
<name>A0A6L6PVS0_9BURK</name>
<keyword evidence="7" id="KW-0175">Coiled coil</keyword>
<accession>A0A6L6PVS0</accession>
<keyword evidence="15" id="KW-1185">Reference proteome</keyword>
<feature type="domain" description="Multidrug resistance protein MdtA-like C-terminal permuted SH3" evidence="13">
    <location>
        <begin position="343"/>
        <end position="401"/>
    </location>
</feature>
<proteinExistence type="inferred from homology"/>
<feature type="domain" description="Multidrug resistance protein MdtA-like barrel-sandwich hybrid" evidence="11">
    <location>
        <begin position="108"/>
        <end position="247"/>
    </location>
</feature>
<evidence type="ECO:0000256" key="5">
    <source>
        <dbReference type="ARBA" id="ARBA00022519"/>
    </source>
</evidence>
<comment type="caution">
    <text evidence="14">The sequence shown here is derived from an EMBL/GenBank/DDBJ whole genome shotgun (WGS) entry which is preliminary data.</text>
</comment>
<evidence type="ECO:0000313" key="15">
    <source>
        <dbReference type="Proteomes" id="UP000484015"/>
    </source>
</evidence>
<evidence type="ECO:0000256" key="4">
    <source>
        <dbReference type="ARBA" id="ARBA00022475"/>
    </source>
</evidence>
<dbReference type="EMBL" id="WNLA01000002">
    <property type="protein sequence ID" value="MTW01535.1"/>
    <property type="molecule type" value="Genomic_DNA"/>
</dbReference>
<dbReference type="GO" id="GO:0015562">
    <property type="term" value="F:efflux transmembrane transporter activity"/>
    <property type="evidence" value="ECO:0007669"/>
    <property type="project" value="TreeGrafter"/>
</dbReference>
<evidence type="ECO:0000259" key="11">
    <source>
        <dbReference type="Pfam" id="PF25917"/>
    </source>
</evidence>
<reference evidence="14 15" key="1">
    <citation type="submission" date="2019-11" db="EMBL/GenBank/DDBJ databases">
        <title>Type strains purchased from KCTC, JCM and DSMZ.</title>
        <authorList>
            <person name="Lu H."/>
        </authorList>
    </citation>
    <scope>NUCLEOTIDE SEQUENCE [LARGE SCALE GENOMIC DNA]</scope>
    <source>
        <strain evidence="14 15">KCTC 42409</strain>
    </source>
</reference>
<evidence type="ECO:0000259" key="13">
    <source>
        <dbReference type="Pfam" id="PF25967"/>
    </source>
</evidence>
<feature type="signal peptide" evidence="9">
    <location>
        <begin position="1"/>
        <end position="31"/>
    </location>
</feature>
<protein>
    <submittedName>
        <fullName evidence="14">Efflux RND transporter periplasmic adaptor subunit</fullName>
    </submittedName>
</protein>
<keyword evidence="4" id="KW-1003">Cell membrane</keyword>
<evidence type="ECO:0000259" key="12">
    <source>
        <dbReference type="Pfam" id="PF25944"/>
    </source>
</evidence>
<keyword evidence="5" id="KW-0997">Cell inner membrane</keyword>
<dbReference type="NCBIfam" id="TIGR01730">
    <property type="entry name" value="RND_mfp"/>
    <property type="match status" value="1"/>
</dbReference>
<feature type="region of interest" description="Disordered" evidence="8">
    <location>
        <begin position="36"/>
        <end position="82"/>
    </location>
</feature>
<comment type="similarity">
    <text evidence="2">Belongs to the membrane fusion protein (MFP) (TC 8.A.1) family.</text>
</comment>
<evidence type="ECO:0000256" key="6">
    <source>
        <dbReference type="ARBA" id="ARBA00023136"/>
    </source>
</evidence>
<evidence type="ECO:0000259" key="10">
    <source>
        <dbReference type="Pfam" id="PF25876"/>
    </source>
</evidence>
<dbReference type="PANTHER" id="PTHR30469:SF36">
    <property type="entry name" value="BLL3903 PROTEIN"/>
    <property type="match status" value="1"/>
</dbReference>
<evidence type="ECO:0000313" key="14">
    <source>
        <dbReference type="EMBL" id="MTW01535.1"/>
    </source>
</evidence>
<comment type="subcellular location">
    <subcellularLocation>
        <location evidence="1">Cell membrane</location>
    </subcellularLocation>
</comment>
<dbReference type="PANTHER" id="PTHR30469">
    <property type="entry name" value="MULTIDRUG RESISTANCE PROTEIN MDTA"/>
    <property type="match status" value="1"/>
</dbReference>
<dbReference type="Pfam" id="PF25967">
    <property type="entry name" value="RND-MFP_C"/>
    <property type="match status" value="1"/>
</dbReference>
<dbReference type="InterPro" id="IPR006143">
    <property type="entry name" value="RND_pump_MFP"/>
</dbReference>
<evidence type="ECO:0000256" key="8">
    <source>
        <dbReference type="SAM" id="MobiDB-lite"/>
    </source>
</evidence>
<organism evidence="14 15">
    <name type="scientific">Pseudoduganella ginsengisoli</name>
    <dbReference type="NCBI Taxonomy" id="1462440"/>
    <lineage>
        <taxon>Bacteria</taxon>
        <taxon>Pseudomonadati</taxon>
        <taxon>Pseudomonadota</taxon>
        <taxon>Betaproteobacteria</taxon>
        <taxon>Burkholderiales</taxon>
        <taxon>Oxalobacteraceae</taxon>
        <taxon>Telluria group</taxon>
        <taxon>Pseudoduganella</taxon>
    </lineage>
</organism>
<dbReference type="Pfam" id="PF25944">
    <property type="entry name" value="Beta-barrel_RND"/>
    <property type="match status" value="1"/>
</dbReference>
<dbReference type="InterPro" id="IPR058627">
    <property type="entry name" value="MdtA-like_C"/>
</dbReference>
<dbReference type="GO" id="GO:1990281">
    <property type="term" value="C:efflux pump complex"/>
    <property type="evidence" value="ECO:0007669"/>
    <property type="project" value="TreeGrafter"/>
</dbReference>
<feature type="domain" description="Multidrug resistance protein MdtA-like beta-barrel" evidence="12">
    <location>
        <begin position="252"/>
        <end position="339"/>
    </location>
</feature>
<dbReference type="Gene3D" id="1.10.287.470">
    <property type="entry name" value="Helix hairpin bin"/>
    <property type="match status" value="1"/>
</dbReference>
<keyword evidence="9" id="KW-0732">Signal</keyword>
<evidence type="ECO:0000256" key="3">
    <source>
        <dbReference type="ARBA" id="ARBA00022448"/>
    </source>
</evidence>
<gene>
    <name evidence="14" type="ORF">GM668_05470</name>
</gene>
<feature type="coiled-coil region" evidence="7">
    <location>
        <begin position="141"/>
        <end position="175"/>
    </location>
</feature>
<keyword evidence="6" id="KW-0472">Membrane</keyword>
<evidence type="ECO:0000256" key="1">
    <source>
        <dbReference type="ARBA" id="ARBA00004236"/>
    </source>
</evidence>
<dbReference type="InterPro" id="IPR058624">
    <property type="entry name" value="MdtA-like_HH"/>
</dbReference>
<evidence type="ECO:0000256" key="2">
    <source>
        <dbReference type="ARBA" id="ARBA00009477"/>
    </source>
</evidence>
<dbReference type="Pfam" id="PF25876">
    <property type="entry name" value="HH_MFP_RND"/>
    <property type="match status" value="1"/>
</dbReference>
<dbReference type="Gene3D" id="2.40.420.20">
    <property type="match status" value="1"/>
</dbReference>
<feature type="chain" id="PRO_5026969013" evidence="9">
    <location>
        <begin position="32"/>
        <end position="426"/>
    </location>
</feature>
<feature type="domain" description="Multidrug resistance protein MdtA-like alpha-helical hairpin" evidence="10">
    <location>
        <begin position="148"/>
        <end position="217"/>
    </location>
</feature>
<dbReference type="SUPFAM" id="SSF111369">
    <property type="entry name" value="HlyD-like secretion proteins"/>
    <property type="match status" value="1"/>
</dbReference>
<dbReference type="Gene3D" id="2.40.30.170">
    <property type="match status" value="1"/>
</dbReference>
<dbReference type="OrthoDB" id="9783047at2"/>
<sequence>MIRERARATGGRKVLAAASLAAAVGAAGWFAAGGSQPRGMSGAGENSRAGAALQDTAQKGNKARGAEEGGRKGGPGAGGPPLVRLAAAQQQDVAVEIQANGTVVPLSTVEIRPQVSRVVRQVHVQEGQNVAAGALLFTLDNRAEQAALDQAQARLVRSEAALADAERQAARSRELAAQKFISVSAADSSQAQAETARAQVQADRASLRSAQVDLAHTVLRAPSSGRIGAINVYPGSMAQLSAPLATITQMHPIAVSFAVPESGLPGLLDGQKAGGARVNATVPPTGPGQDAHSYAGRLSFIDSAVDAQAGTIRVKAQFANHGSQLWPGQFVQAKVTLDTLKAAVVVPLAAIITSGNGARVFTVDGDQQAQPRPVKVLHAFGGNAAVAGIAAGEQVIVEGKQNLRPGAKVRIDKGSAPALAALGGPV</sequence>
<dbReference type="Proteomes" id="UP000484015">
    <property type="component" value="Unassembled WGS sequence"/>
</dbReference>
<evidence type="ECO:0000256" key="7">
    <source>
        <dbReference type="SAM" id="Coils"/>
    </source>
</evidence>
<evidence type="ECO:0000256" key="9">
    <source>
        <dbReference type="SAM" id="SignalP"/>
    </source>
</evidence>
<dbReference type="Pfam" id="PF25917">
    <property type="entry name" value="BSH_RND"/>
    <property type="match status" value="1"/>
</dbReference>
<dbReference type="Gene3D" id="2.40.50.100">
    <property type="match status" value="1"/>
</dbReference>
<dbReference type="AlphaFoldDB" id="A0A6L6PVS0"/>
<dbReference type="InterPro" id="IPR058626">
    <property type="entry name" value="MdtA-like_b-barrel"/>
</dbReference>
<keyword evidence="3" id="KW-0813">Transport</keyword>